<evidence type="ECO:0000313" key="3">
    <source>
        <dbReference type="Proteomes" id="UP001601444"/>
    </source>
</evidence>
<keyword evidence="1" id="KW-0812">Transmembrane</keyword>
<accession>A0ABW6PKH1</accession>
<evidence type="ECO:0008006" key="4">
    <source>
        <dbReference type="Google" id="ProtNLM"/>
    </source>
</evidence>
<keyword evidence="3" id="KW-1185">Reference proteome</keyword>
<comment type="caution">
    <text evidence="2">The sequence shown here is derived from an EMBL/GenBank/DDBJ whole genome shotgun (WGS) entry which is preliminary data.</text>
</comment>
<feature type="transmembrane region" description="Helical" evidence="1">
    <location>
        <begin position="179"/>
        <end position="198"/>
    </location>
</feature>
<feature type="transmembrane region" description="Helical" evidence="1">
    <location>
        <begin position="137"/>
        <end position="159"/>
    </location>
</feature>
<evidence type="ECO:0000313" key="2">
    <source>
        <dbReference type="EMBL" id="MFF0542866.1"/>
    </source>
</evidence>
<reference evidence="2 3" key="1">
    <citation type="submission" date="2024-10" db="EMBL/GenBank/DDBJ databases">
        <title>The Natural Products Discovery Center: Release of the First 8490 Sequenced Strains for Exploring Actinobacteria Biosynthetic Diversity.</title>
        <authorList>
            <person name="Kalkreuter E."/>
            <person name="Kautsar S.A."/>
            <person name="Yang D."/>
            <person name="Bader C.D."/>
            <person name="Teijaro C.N."/>
            <person name="Fluegel L."/>
            <person name="Davis C.M."/>
            <person name="Simpson J.R."/>
            <person name="Lauterbach L."/>
            <person name="Steele A.D."/>
            <person name="Gui C."/>
            <person name="Meng S."/>
            <person name="Li G."/>
            <person name="Viehrig K."/>
            <person name="Ye F."/>
            <person name="Su P."/>
            <person name="Kiefer A.F."/>
            <person name="Nichols A."/>
            <person name="Cepeda A.J."/>
            <person name="Yan W."/>
            <person name="Fan B."/>
            <person name="Jiang Y."/>
            <person name="Adhikari A."/>
            <person name="Zheng C.-J."/>
            <person name="Schuster L."/>
            <person name="Cowan T.M."/>
            <person name="Smanski M.J."/>
            <person name="Chevrette M.G."/>
            <person name="De Carvalho L.P.S."/>
            <person name="Shen B."/>
        </authorList>
    </citation>
    <scope>NUCLEOTIDE SEQUENCE [LARGE SCALE GENOMIC DNA]</scope>
    <source>
        <strain evidence="2 3">NPDC004045</strain>
    </source>
</reference>
<proteinExistence type="predicted"/>
<sequence>MRSDAPVRFHPLRFLPEGGDVVVGRVDSDSYVILPPDGAALLGELIAGSPPAAAADWYARTYGEPVDVDEFLDTVRELGFVYEGAGPPPAPRPVRLRRLGAAMFSAPAWCCYAVPALVAVAAVLAEPRVLPTRHHLIFTHYLVVVEVVLFLGQLPLTLLHEGFHVLAGRRLGLPTRLRIGRRLYLLVFETAIDGLVVVPPRQRWLPMPAGMLGDLLGIAALITVAFVTRSPGGAPGPVGRVCLALAFTSVMRFTWQFYFFLRTDLYHLVTSLLGCVDLHTVSGELLRNRFRGLLGRRDGFFDETRWHPRDRRVATFYAPLHALGYTVALGMFVLVVIPLTWRFLTTAAHTLCSGTAGAAALLDATVLLTLNLGQFAFALVVFIRERRATADSVRKELR</sequence>
<feature type="transmembrane region" description="Helical" evidence="1">
    <location>
        <begin position="204"/>
        <end position="226"/>
    </location>
</feature>
<protein>
    <recommendedName>
        <fullName evidence="4">PqqD family protein</fullName>
    </recommendedName>
</protein>
<keyword evidence="1" id="KW-0472">Membrane</keyword>
<feature type="transmembrane region" description="Helical" evidence="1">
    <location>
        <begin position="361"/>
        <end position="383"/>
    </location>
</feature>
<dbReference type="EMBL" id="JBIAMX010000004">
    <property type="protein sequence ID" value="MFF0542866.1"/>
    <property type="molecule type" value="Genomic_DNA"/>
</dbReference>
<keyword evidence="1" id="KW-1133">Transmembrane helix</keyword>
<gene>
    <name evidence="2" type="ORF">ACFYTF_08510</name>
</gene>
<feature type="transmembrane region" description="Helical" evidence="1">
    <location>
        <begin position="316"/>
        <end position="341"/>
    </location>
</feature>
<dbReference type="RefSeq" id="WP_387699616.1">
    <property type="nucleotide sequence ID" value="NZ_JBIAMX010000004.1"/>
</dbReference>
<dbReference type="Proteomes" id="UP001601444">
    <property type="component" value="Unassembled WGS sequence"/>
</dbReference>
<organism evidence="2 3">
    <name type="scientific">Nocardia thailandica</name>
    <dbReference type="NCBI Taxonomy" id="257275"/>
    <lineage>
        <taxon>Bacteria</taxon>
        <taxon>Bacillati</taxon>
        <taxon>Actinomycetota</taxon>
        <taxon>Actinomycetes</taxon>
        <taxon>Mycobacteriales</taxon>
        <taxon>Nocardiaceae</taxon>
        <taxon>Nocardia</taxon>
    </lineage>
</organism>
<feature type="transmembrane region" description="Helical" evidence="1">
    <location>
        <begin position="238"/>
        <end position="259"/>
    </location>
</feature>
<feature type="transmembrane region" description="Helical" evidence="1">
    <location>
        <begin position="101"/>
        <end position="125"/>
    </location>
</feature>
<name>A0ABW6PKH1_9NOCA</name>
<evidence type="ECO:0000256" key="1">
    <source>
        <dbReference type="SAM" id="Phobius"/>
    </source>
</evidence>